<keyword evidence="2" id="KW-1185">Reference proteome</keyword>
<proteinExistence type="predicted"/>
<name>A0A452Z980_AEGTS</name>
<protein>
    <submittedName>
        <fullName evidence="1">Uncharacterized protein</fullName>
    </submittedName>
</protein>
<reference evidence="1" key="3">
    <citation type="journal article" date="2017" name="Nature">
        <title>Genome sequence of the progenitor of the wheat D genome Aegilops tauschii.</title>
        <authorList>
            <person name="Luo M.C."/>
            <person name="Gu Y.Q."/>
            <person name="Puiu D."/>
            <person name="Wang H."/>
            <person name="Twardziok S.O."/>
            <person name="Deal K.R."/>
            <person name="Huo N."/>
            <person name="Zhu T."/>
            <person name="Wang L."/>
            <person name="Wang Y."/>
            <person name="McGuire P.E."/>
            <person name="Liu S."/>
            <person name="Long H."/>
            <person name="Ramasamy R.K."/>
            <person name="Rodriguez J.C."/>
            <person name="Van S.L."/>
            <person name="Yuan L."/>
            <person name="Wang Z."/>
            <person name="Xia Z."/>
            <person name="Xiao L."/>
            <person name="Anderson O.D."/>
            <person name="Ouyang S."/>
            <person name="Liang Y."/>
            <person name="Zimin A.V."/>
            <person name="Pertea G."/>
            <person name="Qi P."/>
            <person name="Bennetzen J.L."/>
            <person name="Dai X."/>
            <person name="Dawson M.W."/>
            <person name="Muller H.G."/>
            <person name="Kugler K."/>
            <person name="Rivarola-Duarte L."/>
            <person name="Spannagl M."/>
            <person name="Mayer K.F.X."/>
            <person name="Lu F.H."/>
            <person name="Bevan M.W."/>
            <person name="Leroy P."/>
            <person name="Li P."/>
            <person name="You F.M."/>
            <person name="Sun Q."/>
            <person name="Liu Z."/>
            <person name="Lyons E."/>
            <person name="Wicker T."/>
            <person name="Salzberg S.L."/>
            <person name="Devos K.M."/>
            <person name="Dvorak J."/>
        </authorList>
    </citation>
    <scope>NUCLEOTIDE SEQUENCE [LARGE SCALE GENOMIC DNA]</scope>
    <source>
        <strain evidence="1">cv. AL8/78</strain>
    </source>
</reference>
<accession>A0A452Z980</accession>
<reference evidence="1" key="5">
    <citation type="journal article" date="2021" name="G3 (Bethesda)">
        <title>Aegilops tauschii genome assembly Aet v5.0 features greater sequence contiguity and improved annotation.</title>
        <authorList>
            <person name="Wang L."/>
            <person name="Zhu T."/>
            <person name="Rodriguez J.C."/>
            <person name="Deal K.R."/>
            <person name="Dubcovsky J."/>
            <person name="McGuire P.E."/>
            <person name="Lux T."/>
            <person name="Spannagl M."/>
            <person name="Mayer K.F.X."/>
            <person name="Baldrich P."/>
            <person name="Meyers B.C."/>
            <person name="Huo N."/>
            <person name="Gu Y.Q."/>
            <person name="Zhou H."/>
            <person name="Devos K.M."/>
            <person name="Bennetzen J.L."/>
            <person name="Unver T."/>
            <person name="Budak H."/>
            <person name="Gulick P.J."/>
            <person name="Galiba G."/>
            <person name="Kalapos B."/>
            <person name="Nelson D.R."/>
            <person name="Li P."/>
            <person name="You F.M."/>
            <person name="Luo M.C."/>
            <person name="Dvorak J."/>
        </authorList>
    </citation>
    <scope>NUCLEOTIDE SEQUENCE [LARGE SCALE GENOMIC DNA]</scope>
    <source>
        <strain evidence="1">cv. AL8/78</strain>
    </source>
</reference>
<evidence type="ECO:0000313" key="2">
    <source>
        <dbReference type="Proteomes" id="UP000015105"/>
    </source>
</evidence>
<reference evidence="1" key="4">
    <citation type="submission" date="2019-03" db="UniProtKB">
        <authorList>
            <consortium name="EnsemblPlants"/>
        </authorList>
    </citation>
    <scope>IDENTIFICATION</scope>
</reference>
<dbReference type="EnsemblPlants" id="AET1Gv20678900.1">
    <property type="protein sequence ID" value="AET1Gv20678900.1"/>
    <property type="gene ID" value="AET1Gv20678900"/>
</dbReference>
<dbReference type="AlphaFoldDB" id="A0A452Z980"/>
<organism evidence="1 2">
    <name type="scientific">Aegilops tauschii subsp. strangulata</name>
    <name type="common">Goatgrass</name>
    <dbReference type="NCBI Taxonomy" id="200361"/>
    <lineage>
        <taxon>Eukaryota</taxon>
        <taxon>Viridiplantae</taxon>
        <taxon>Streptophyta</taxon>
        <taxon>Embryophyta</taxon>
        <taxon>Tracheophyta</taxon>
        <taxon>Spermatophyta</taxon>
        <taxon>Magnoliopsida</taxon>
        <taxon>Liliopsida</taxon>
        <taxon>Poales</taxon>
        <taxon>Poaceae</taxon>
        <taxon>BOP clade</taxon>
        <taxon>Pooideae</taxon>
        <taxon>Triticodae</taxon>
        <taxon>Triticeae</taxon>
        <taxon>Triticinae</taxon>
        <taxon>Aegilops</taxon>
    </lineage>
</organism>
<dbReference type="Proteomes" id="UP000015105">
    <property type="component" value="Chromosome 1D"/>
</dbReference>
<evidence type="ECO:0000313" key="1">
    <source>
        <dbReference type="EnsemblPlants" id="AET1Gv20678900.1"/>
    </source>
</evidence>
<reference evidence="2" key="2">
    <citation type="journal article" date="2017" name="Nat. Plants">
        <title>The Aegilops tauschii genome reveals multiple impacts of transposons.</title>
        <authorList>
            <person name="Zhao G."/>
            <person name="Zou C."/>
            <person name="Li K."/>
            <person name="Wang K."/>
            <person name="Li T."/>
            <person name="Gao L."/>
            <person name="Zhang X."/>
            <person name="Wang H."/>
            <person name="Yang Z."/>
            <person name="Liu X."/>
            <person name="Jiang W."/>
            <person name="Mao L."/>
            <person name="Kong X."/>
            <person name="Jiao Y."/>
            <person name="Jia J."/>
        </authorList>
    </citation>
    <scope>NUCLEOTIDE SEQUENCE [LARGE SCALE GENOMIC DNA]</scope>
    <source>
        <strain evidence="2">cv. AL8/78</strain>
    </source>
</reference>
<sequence>ELGPVHGVACQRRAAAEPEAAASALRYPHVLVAYGSDPWRFWSVRARHVRARACIHARFGGGRGIQLDRFGLNE</sequence>
<reference evidence="2" key="1">
    <citation type="journal article" date="2014" name="Science">
        <title>Ancient hybridizations among the ancestral genomes of bread wheat.</title>
        <authorList>
            <consortium name="International Wheat Genome Sequencing Consortium,"/>
            <person name="Marcussen T."/>
            <person name="Sandve S.R."/>
            <person name="Heier L."/>
            <person name="Spannagl M."/>
            <person name="Pfeifer M."/>
            <person name="Jakobsen K.S."/>
            <person name="Wulff B.B."/>
            <person name="Steuernagel B."/>
            <person name="Mayer K.F."/>
            <person name="Olsen O.A."/>
        </authorList>
    </citation>
    <scope>NUCLEOTIDE SEQUENCE [LARGE SCALE GENOMIC DNA]</scope>
    <source>
        <strain evidence="2">cv. AL8/78</strain>
    </source>
</reference>
<dbReference type="Gramene" id="AET1Gv20678900.1">
    <property type="protein sequence ID" value="AET1Gv20678900.1"/>
    <property type="gene ID" value="AET1Gv20678900"/>
</dbReference>